<keyword evidence="1" id="KW-0812">Transmembrane</keyword>
<dbReference type="EMBL" id="SMKZ01000059">
    <property type="protein sequence ID" value="TDD99140.1"/>
    <property type="molecule type" value="Genomic_DNA"/>
</dbReference>
<dbReference type="OrthoDB" id="5176475at2"/>
<dbReference type="AlphaFoldDB" id="A0A4R5CKJ3"/>
<protein>
    <submittedName>
        <fullName evidence="2">Uncharacterized protein</fullName>
    </submittedName>
</protein>
<dbReference type="InParanoid" id="A0A4R5CKJ3"/>
<evidence type="ECO:0000313" key="2">
    <source>
        <dbReference type="EMBL" id="TDD99140.1"/>
    </source>
</evidence>
<evidence type="ECO:0000313" key="3">
    <source>
        <dbReference type="Proteomes" id="UP000294739"/>
    </source>
</evidence>
<feature type="transmembrane region" description="Helical" evidence="1">
    <location>
        <begin position="42"/>
        <end position="64"/>
    </location>
</feature>
<keyword evidence="1" id="KW-1133">Transmembrane helix</keyword>
<organism evidence="2 3">
    <name type="scientific">Jiangella asiatica</name>
    <dbReference type="NCBI Taxonomy" id="2530372"/>
    <lineage>
        <taxon>Bacteria</taxon>
        <taxon>Bacillati</taxon>
        <taxon>Actinomycetota</taxon>
        <taxon>Actinomycetes</taxon>
        <taxon>Jiangellales</taxon>
        <taxon>Jiangellaceae</taxon>
        <taxon>Jiangella</taxon>
    </lineage>
</organism>
<sequence length="396" mass="42115">MTDPVLKGLFRTALSDDPVPEVSADEIIARGRARRRRNRRGWTAAGGALAVAATAAAVLVASYLPGPVDGQVARPPADPRPDASVDPSVNADPLRAELWEAVAGALPEEADDIAVTAHPGELGLQLNLTVFGQLVVMEVFLQEARPDLEPLDCDQLRSVPSVEEGSCEDGRDSEDRWRVSFDGLHQFTLLEGGSAASGVTWDVMPAPDTITEPAVAESAGDPTEPAFTSEQADAVADAAWSVGAQHPSEELIRGVDLEATAANWSVARATLEADIGRGPLTYVGPGGTEPAVEITDPEHQVGTVSATYRAEDGTEVELVIRQVPRFYDEICYEEIAVCDRLTNLSYATGDPVIDESRTGRLAVGQRSAAWLYVTAPDVLAIELWSAVSNAEVWIGE</sequence>
<gene>
    <name evidence="2" type="ORF">E1269_27410</name>
</gene>
<keyword evidence="3" id="KW-1185">Reference proteome</keyword>
<proteinExistence type="predicted"/>
<name>A0A4R5CKJ3_9ACTN</name>
<reference evidence="2 3" key="1">
    <citation type="submission" date="2019-03" db="EMBL/GenBank/DDBJ databases">
        <title>Draft genome sequences of novel Actinobacteria.</title>
        <authorList>
            <person name="Sahin N."/>
            <person name="Ay H."/>
            <person name="Saygin H."/>
        </authorList>
    </citation>
    <scope>NUCLEOTIDE SEQUENCE [LARGE SCALE GENOMIC DNA]</scope>
    <source>
        <strain evidence="2 3">5K138</strain>
    </source>
</reference>
<comment type="caution">
    <text evidence="2">The sequence shown here is derived from an EMBL/GenBank/DDBJ whole genome shotgun (WGS) entry which is preliminary data.</text>
</comment>
<dbReference type="Proteomes" id="UP000294739">
    <property type="component" value="Unassembled WGS sequence"/>
</dbReference>
<keyword evidence="1" id="KW-0472">Membrane</keyword>
<dbReference type="RefSeq" id="WP_131900608.1">
    <property type="nucleotide sequence ID" value="NZ_SMKZ01000059.1"/>
</dbReference>
<accession>A0A4R5CKJ3</accession>
<evidence type="ECO:0000256" key="1">
    <source>
        <dbReference type="SAM" id="Phobius"/>
    </source>
</evidence>